<evidence type="ECO:0000313" key="8">
    <source>
        <dbReference type="Proteomes" id="UP001321018"/>
    </source>
</evidence>
<dbReference type="EMBL" id="JAOPKB010000003">
    <property type="protein sequence ID" value="MCU4972792.1"/>
    <property type="molecule type" value="Genomic_DNA"/>
</dbReference>
<feature type="compositionally biased region" description="Acidic residues" evidence="2">
    <location>
        <begin position="287"/>
        <end position="298"/>
    </location>
</feature>
<dbReference type="InterPro" id="IPR000163">
    <property type="entry name" value="Prohibitin"/>
</dbReference>
<keyword evidence="1" id="KW-0175">Coiled coil</keyword>
<feature type="coiled-coil region" evidence="1">
    <location>
        <begin position="202"/>
        <end position="258"/>
    </location>
</feature>
<dbReference type="SUPFAM" id="SSF117892">
    <property type="entry name" value="Band 7/SPFH domain"/>
    <property type="match status" value="1"/>
</dbReference>
<evidence type="ECO:0000313" key="6">
    <source>
        <dbReference type="EMBL" id="MCU4972792.1"/>
    </source>
</evidence>
<dbReference type="InterPro" id="IPR036013">
    <property type="entry name" value="Band_7/SPFH_dom_sf"/>
</dbReference>
<protein>
    <submittedName>
        <fullName evidence="5">Prohibitin family protein</fullName>
    </submittedName>
</protein>
<feature type="domain" description="Band 7" evidence="4">
    <location>
        <begin position="32"/>
        <end position="210"/>
    </location>
</feature>
<evidence type="ECO:0000313" key="7">
    <source>
        <dbReference type="Proteomes" id="UP001320972"/>
    </source>
</evidence>
<evidence type="ECO:0000259" key="4">
    <source>
        <dbReference type="SMART" id="SM00244"/>
    </source>
</evidence>
<keyword evidence="7" id="KW-1185">Reference proteome</keyword>
<keyword evidence="3" id="KW-0812">Transmembrane</keyword>
<dbReference type="Proteomes" id="UP001321018">
    <property type="component" value="Unassembled WGS sequence"/>
</dbReference>
<dbReference type="Gene3D" id="3.30.479.30">
    <property type="entry name" value="Band 7 domain"/>
    <property type="match status" value="1"/>
</dbReference>
<keyword evidence="3" id="KW-1133">Transmembrane helix</keyword>
<dbReference type="SMART" id="SM00244">
    <property type="entry name" value="PHB"/>
    <property type="match status" value="1"/>
</dbReference>
<comment type="caution">
    <text evidence="5">The sequence shown here is derived from an EMBL/GenBank/DDBJ whole genome shotgun (WGS) entry which is preliminary data.</text>
</comment>
<dbReference type="PANTHER" id="PTHR23222">
    <property type="entry name" value="PROHIBITIN"/>
    <property type="match status" value="1"/>
</dbReference>
<evidence type="ECO:0000313" key="5">
    <source>
        <dbReference type="EMBL" id="MCU4740560.1"/>
    </source>
</evidence>
<evidence type="ECO:0000256" key="2">
    <source>
        <dbReference type="SAM" id="MobiDB-lite"/>
    </source>
</evidence>
<feature type="region of interest" description="Disordered" evidence="2">
    <location>
        <begin position="270"/>
        <end position="298"/>
    </location>
</feature>
<dbReference type="PANTHER" id="PTHR23222:SF0">
    <property type="entry name" value="PROHIBITIN 1"/>
    <property type="match status" value="1"/>
</dbReference>
<proteinExistence type="predicted"/>
<organism evidence="5 8">
    <name type="scientific">Natronoglomus mannanivorans</name>
    <dbReference type="NCBI Taxonomy" id="2979990"/>
    <lineage>
        <taxon>Archaea</taxon>
        <taxon>Methanobacteriati</taxon>
        <taxon>Methanobacteriota</taxon>
        <taxon>Stenosarchaea group</taxon>
        <taxon>Halobacteria</taxon>
        <taxon>Halobacteriales</taxon>
        <taxon>Natrialbaceae</taxon>
        <taxon>Natronoglomus</taxon>
    </lineage>
</organism>
<dbReference type="RefSeq" id="WP_338002406.1">
    <property type="nucleotide sequence ID" value="NZ_JAOPKA010000002.1"/>
</dbReference>
<dbReference type="AlphaFoldDB" id="A0AAP2YXB9"/>
<dbReference type="CDD" id="cd03401">
    <property type="entry name" value="SPFH_prohibitin"/>
    <property type="match status" value="1"/>
</dbReference>
<dbReference type="InterPro" id="IPR001107">
    <property type="entry name" value="Band_7"/>
</dbReference>
<reference evidence="5 7" key="1">
    <citation type="submission" date="2022-09" db="EMBL/GenBank/DDBJ databases">
        <title>Enrichment on poylsaccharides allowed isolation of novel metabolic and taxonomic groups of Haloarchaea.</title>
        <authorList>
            <person name="Sorokin D.Y."/>
            <person name="Elcheninov A.G."/>
            <person name="Khizhniak T.V."/>
            <person name="Kolganova T.V."/>
            <person name="Kublanov I.V."/>
        </authorList>
    </citation>
    <scope>NUCLEOTIDE SEQUENCE</scope>
    <source>
        <strain evidence="6 7">AArc-m2/3/4</strain>
        <strain evidence="5">AArc-xg1-1</strain>
    </source>
</reference>
<evidence type="ECO:0000256" key="1">
    <source>
        <dbReference type="SAM" id="Coils"/>
    </source>
</evidence>
<dbReference type="Pfam" id="PF01145">
    <property type="entry name" value="Band_7"/>
    <property type="match status" value="1"/>
</dbReference>
<evidence type="ECO:0000256" key="3">
    <source>
        <dbReference type="SAM" id="Phobius"/>
    </source>
</evidence>
<dbReference type="EMBL" id="JAOPKA010000002">
    <property type="protein sequence ID" value="MCU4740560.1"/>
    <property type="molecule type" value="Genomic_DNA"/>
</dbReference>
<accession>A0AAP2YXB9</accession>
<dbReference type="GO" id="GO:0016020">
    <property type="term" value="C:membrane"/>
    <property type="evidence" value="ECO:0007669"/>
    <property type="project" value="InterPro"/>
</dbReference>
<gene>
    <name evidence="6" type="ORF">OB955_08570</name>
    <name evidence="5" type="ORF">OB960_04000</name>
</gene>
<feature type="transmembrane region" description="Helical" evidence="3">
    <location>
        <begin position="12"/>
        <end position="35"/>
    </location>
</feature>
<name>A0AAP2YXB9_9EURY</name>
<keyword evidence="3" id="KW-0472">Membrane</keyword>
<dbReference type="Proteomes" id="UP001320972">
    <property type="component" value="Unassembled WGS sequence"/>
</dbReference>
<sequence>MASDPVVSEKQLQMVAVIGAILLLVGGIGYILMVANVDEGDRGVMKTQGAVTGDILEPGWHFPLVPFYHSVEYIEIRPQTYTMSGDVHEGDVDQEDAVDFRSADQQHVGADITVRYRVVEDGVDEFHREWDTISQYEQRLLRPETVDTVAREASALNATEANSDEGRALLSEIIADELRSESPTYVDIESVQVRDIHFDPSFARALEEVEIAQQEADAERTRADGEADAERIRAEGEADALREVQEALTEENLALEQIRAYDEGTVYVTDGGTPVILDPGEMGANDGPEEDAEETNDD</sequence>